<evidence type="ECO:0000256" key="1">
    <source>
        <dbReference type="ARBA" id="ARBA00023015"/>
    </source>
</evidence>
<dbReference type="OrthoDB" id="9803256at2"/>
<keyword evidence="2" id="KW-0238">DNA-binding</keyword>
<protein>
    <submittedName>
        <fullName evidence="5">PurR family transcriptional regulator</fullName>
    </submittedName>
</protein>
<dbReference type="CDD" id="cd06267">
    <property type="entry name" value="PBP1_LacI_sugar_binding-like"/>
    <property type="match status" value="1"/>
</dbReference>
<dbReference type="PROSITE" id="PS50932">
    <property type="entry name" value="HTH_LACI_2"/>
    <property type="match status" value="1"/>
</dbReference>
<dbReference type="EMBL" id="JNFF01000045">
    <property type="protein sequence ID" value="KEQ30354.1"/>
    <property type="molecule type" value="Genomic_DNA"/>
</dbReference>
<name>A0A081PI31_9SPHI</name>
<dbReference type="eggNOG" id="COG1609">
    <property type="taxonomic scope" value="Bacteria"/>
</dbReference>
<evidence type="ECO:0000256" key="3">
    <source>
        <dbReference type="ARBA" id="ARBA00023163"/>
    </source>
</evidence>
<dbReference type="SUPFAM" id="SSF47413">
    <property type="entry name" value="lambda repressor-like DNA-binding domains"/>
    <property type="match status" value="1"/>
</dbReference>
<dbReference type="GO" id="GO:0003700">
    <property type="term" value="F:DNA-binding transcription factor activity"/>
    <property type="evidence" value="ECO:0007669"/>
    <property type="project" value="TreeGrafter"/>
</dbReference>
<dbReference type="Proteomes" id="UP000028007">
    <property type="component" value="Unassembled WGS sequence"/>
</dbReference>
<feature type="domain" description="HTH lacI-type" evidence="4">
    <location>
        <begin position="7"/>
        <end position="61"/>
    </location>
</feature>
<comment type="caution">
    <text evidence="5">The sequence shown here is derived from an EMBL/GenBank/DDBJ whole genome shotgun (WGS) entry which is preliminary data.</text>
</comment>
<dbReference type="Gene3D" id="3.40.50.2300">
    <property type="match status" value="2"/>
</dbReference>
<dbReference type="RefSeq" id="WP_037439977.1">
    <property type="nucleotide sequence ID" value="NZ_JNFF01000045.1"/>
</dbReference>
<keyword evidence="6" id="KW-1185">Reference proteome</keyword>
<dbReference type="GO" id="GO:0000976">
    <property type="term" value="F:transcription cis-regulatory region binding"/>
    <property type="evidence" value="ECO:0007669"/>
    <property type="project" value="TreeGrafter"/>
</dbReference>
<dbReference type="Pfam" id="PF00356">
    <property type="entry name" value="LacI"/>
    <property type="match status" value="1"/>
</dbReference>
<keyword evidence="3" id="KW-0804">Transcription</keyword>
<proteinExistence type="predicted"/>
<dbReference type="InterPro" id="IPR000843">
    <property type="entry name" value="HTH_LacI"/>
</dbReference>
<dbReference type="Gene3D" id="1.10.260.40">
    <property type="entry name" value="lambda repressor-like DNA-binding domains"/>
    <property type="match status" value="1"/>
</dbReference>
<dbReference type="AlphaFoldDB" id="A0A081PI31"/>
<dbReference type="InterPro" id="IPR010982">
    <property type="entry name" value="Lambda_DNA-bd_dom_sf"/>
</dbReference>
<organism evidence="5 6">
    <name type="scientific">Pedobacter antarcticus 4BY</name>
    <dbReference type="NCBI Taxonomy" id="1358423"/>
    <lineage>
        <taxon>Bacteria</taxon>
        <taxon>Pseudomonadati</taxon>
        <taxon>Bacteroidota</taxon>
        <taxon>Sphingobacteriia</taxon>
        <taxon>Sphingobacteriales</taxon>
        <taxon>Sphingobacteriaceae</taxon>
        <taxon>Pedobacter</taxon>
    </lineage>
</organism>
<dbReference type="SUPFAM" id="SSF53822">
    <property type="entry name" value="Periplasmic binding protein-like I"/>
    <property type="match status" value="1"/>
</dbReference>
<dbReference type="PANTHER" id="PTHR30146:SF109">
    <property type="entry name" value="HTH-TYPE TRANSCRIPTIONAL REGULATOR GALS"/>
    <property type="match status" value="1"/>
</dbReference>
<evidence type="ECO:0000313" key="5">
    <source>
        <dbReference type="EMBL" id="KEQ30354.1"/>
    </source>
</evidence>
<dbReference type="InterPro" id="IPR046335">
    <property type="entry name" value="LacI/GalR-like_sensor"/>
</dbReference>
<dbReference type="SMART" id="SM00354">
    <property type="entry name" value="HTH_LACI"/>
    <property type="match status" value="1"/>
</dbReference>
<gene>
    <name evidence="5" type="ORF">N180_14665</name>
</gene>
<reference evidence="5 6" key="1">
    <citation type="journal article" date="1992" name="Int. J. Syst. Bacteriol.">
        <title>Sphingobacterium antarcticus sp. nov. a Psychrotrophic Bacterium from the Soils of Schirmacher Oasis, Antarctica.</title>
        <authorList>
            <person name="Shivaji S."/>
            <person name="Ray M.K."/>
            <person name="Rao N.S."/>
            <person name="Saiserr L."/>
            <person name="Jagannadham M.V."/>
            <person name="Kumar G.S."/>
            <person name="Reddy G."/>
            <person name="Bhargava P.M."/>
        </authorList>
    </citation>
    <scope>NUCLEOTIDE SEQUENCE [LARGE SCALE GENOMIC DNA]</scope>
    <source>
        <strain evidence="5 6">4BY</strain>
    </source>
</reference>
<accession>A0A081PI31</accession>
<evidence type="ECO:0000259" key="4">
    <source>
        <dbReference type="PROSITE" id="PS50932"/>
    </source>
</evidence>
<keyword evidence="1" id="KW-0805">Transcription regulation</keyword>
<evidence type="ECO:0000313" key="6">
    <source>
        <dbReference type="Proteomes" id="UP000028007"/>
    </source>
</evidence>
<dbReference type="InterPro" id="IPR028082">
    <property type="entry name" value="Peripla_BP_I"/>
</dbReference>
<evidence type="ECO:0000256" key="2">
    <source>
        <dbReference type="ARBA" id="ARBA00023125"/>
    </source>
</evidence>
<dbReference type="PANTHER" id="PTHR30146">
    <property type="entry name" value="LACI-RELATED TRANSCRIPTIONAL REPRESSOR"/>
    <property type="match status" value="1"/>
</dbReference>
<sequence>MKKQQQVTIKDIALEVGMSVSSVSRALSDHPHISEETKLKVKNAAEKLGYRYNALAAALRSSRSKTIGLIVPRISMSFQAAVITAIQNKLHTDGYNLMIFQSNESPELEKTLVKLLMATQVEGLIVSTTLYTKDYSVFDKSAVGGVPVVFYDRVPIDKACHKIVGDEFSGGYQVTKHLVEQGCKRIAHISGPLSCSIYLQRLNGYKEALNEFQIPYDENLVFFHELNKENTLQSCETLFKNEQVPDAIFACNDTAALAVLEFARVNGISVPKDLKVSGYANDSRTEISRPEITSVEQFPHLMGEGVAKLIMDLIHNQDNQRSFLSLTTPVELIKRTSTFSELSS</sequence>
<dbReference type="Pfam" id="PF13377">
    <property type="entry name" value="Peripla_BP_3"/>
    <property type="match status" value="1"/>
</dbReference>
<dbReference type="CDD" id="cd01392">
    <property type="entry name" value="HTH_LacI"/>
    <property type="match status" value="1"/>
</dbReference>